<dbReference type="EMBL" id="FIZX01000001">
    <property type="protein sequence ID" value="CZF78266.1"/>
    <property type="molecule type" value="Genomic_DNA"/>
</dbReference>
<proteinExistence type="predicted"/>
<organism evidence="1 2">
    <name type="scientific">Grimontia celer</name>
    <dbReference type="NCBI Taxonomy" id="1796497"/>
    <lineage>
        <taxon>Bacteria</taxon>
        <taxon>Pseudomonadati</taxon>
        <taxon>Pseudomonadota</taxon>
        <taxon>Gammaproteobacteria</taxon>
        <taxon>Vibrionales</taxon>
        <taxon>Vibrionaceae</taxon>
        <taxon>Grimontia</taxon>
    </lineage>
</organism>
<accession>A0A128EW83</accession>
<evidence type="ECO:0000313" key="1">
    <source>
        <dbReference type="EMBL" id="CZF78266.1"/>
    </source>
</evidence>
<evidence type="ECO:0000313" key="2">
    <source>
        <dbReference type="Proteomes" id="UP000071641"/>
    </source>
</evidence>
<dbReference type="RefSeq" id="WP_062661070.1">
    <property type="nucleotide sequence ID" value="NZ_FIZX01000001.1"/>
</dbReference>
<dbReference type="Proteomes" id="UP000071641">
    <property type="component" value="Unassembled WGS sequence"/>
</dbReference>
<keyword evidence="2" id="KW-1185">Reference proteome</keyword>
<dbReference type="AlphaFoldDB" id="A0A128EW83"/>
<name>A0A128EW83_9GAMM</name>
<sequence>MITIQNKGNLDSVLSKAAKVLAVPQGYAGFCFQPNEFPDQSRTVLTTTGVAPCHCLIIVENQSDSTVLCHLDENYTAQAYANTTRLLEILRDGSGVNNPYFSVSIATSSPCPDTNLRASNVLRAVSDFCGGGTSGKLDAPTSQSVVAKTDHAFFVGEKDQTHYVGGIDQDRWYDKSSGVPGWSTWQRIGGMSPGFSGRRIRHLLNLDIAPRSFIKPT</sequence>
<dbReference type="OrthoDB" id="5916286at2"/>
<gene>
    <name evidence="1" type="ORF">GCE9029_00733</name>
</gene>
<protein>
    <submittedName>
        <fullName evidence="1">Uncharacterized protein</fullName>
    </submittedName>
</protein>
<reference evidence="2" key="1">
    <citation type="submission" date="2016-02" db="EMBL/GenBank/DDBJ databases">
        <authorList>
            <person name="Rodrigo-Torres Lidia"/>
            <person name="Arahal R.David."/>
        </authorList>
    </citation>
    <scope>NUCLEOTIDE SEQUENCE [LARGE SCALE GENOMIC DNA]</scope>
    <source>
        <strain evidence="2">CECT 9029</strain>
    </source>
</reference>